<dbReference type="AlphaFoldDB" id="A0A0M0JUL8"/>
<evidence type="ECO:0008006" key="7">
    <source>
        <dbReference type="Google" id="ProtNLM"/>
    </source>
</evidence>
<dbReference type="InterPro" id="IPR023753">
    <property type="entry name" value="FAD/NAD-binding_dom"/>
</dbReference>
<dbReference type="InterPro" id="IPR038884">
    <property type="entry name" value="CFAP61"/>
</dbReference>
<name>A0A0M0JUL8_9EUKA</name>
<dbReference type="Pfam" id="PF16092">
    <property type="entry name" value="CFAP61_N"/>
    <property type="match status" value="1"/>
</dbReference>
<organism evidence="5 6">
    <name type="scientific">Chrysochromulina tobinii</name>
    <dbReference type="NCBI Taxonomy" id="1460289"/>
    <lineage>
        <taxon>Eukaryota</taxon>
        <taxon>Haptista</taxon>
        <taxon>Haptophyta</taxon>
        <taxon>Prymnesiophyceae</taxon>
        <taxon>Prymnesiales</taxon>
        <taxon>Chrysochromulinaceae</taxon>
        <taxon>Chrysochromulina</taxon>
    </lineage>
</organism>
<evidence type="ECO:0000259" key="3">
    <source>
        <dbReference type="Pfam" id="PF16092"/>
    </source>
</evidence>
<dbReference type="InterPro" id="IPR036188">
    <property type="entry name" value="FAD/NAD-bd_sf"/>
</dbReference>
<protein>
    <recommendedName>
        <fullName evidence="7">Cilia- and flagella-associated protein 61 N-terminal domain-containing protein</fullName>
    </recommendedName>
</protein>
<feature type="domain" description="CFAP61 dimerisation" evidence="4">
    <location>
        <begin position="987"/>
        <end position="1105"/>
    </location>
</feature>
<feature type="coiled-coil region" evidence="1">
    <location>
        <begin position="289"/>
        <end position="320"/>
    </location>
</feature>
<dbReference type="Gene3D" id="3.50.50.60">
    <property type="entry name" value="FAD/NAD(P)-binding domain"/>
    <property type="match status" value="2"/>
</dbReference>
<comment type="caution">
    <text evidence="5">The sequence shown here is derived from an EMBL/GenBank/DDBJ whole genome shotgun (WGS) entry which is preliminary data.</text>
</comment>
<dbReference type="SUPFAM" id="SSF55729">
    <property type="entry name" value="Acyl-CoA N-acyltransferases (Nat)"/>
    <property type="match status" value="1"/>
</dbReference>
<dbReference type="Pfam" id="PF23150">
    <property type="entry name" value="CFAP61_dimer"/>
    <property type="match status" value="1"/>
</dbReference>
<dbReference type="PANTHER" id="PTHR21178:SF8">
    <property type="entry name" value="CILIA- AND FLAGELLA-ASSOCIATED PROTEIN 61"/>
    <property type="match status" value="1"/>
</dbReference>
<gene>
    <name evidence="5" type="ORF">Ctob_013889</name>
</gene>
<dbReference type="Pfam" id="PF07992">
    <property type="entry name" value="Pyr_redox_2"/>
    <property type="match status" value="1"/>
</dbReference>
<evidence type="ECO:0000313" key="5">
    <source>
        <dbReference type="EMBL" id="KOO30022.1"/>
    </source>
</evidence>
<evidence type="ECO:0000313" key="6">
    <source>
        <dbReference type="Proteomes" id="UP000037460"/>
    </source>
</evidence>
<accession>A0A0M0JUL8</accession>
<feature type="domain" description="FAD/NAD(P)-binding" evidence="2">
    <location>
        <begin position="716"/>
        <end position="940"/>
    </location>
</feature>
<evidence type="ECO:0000259" key="4">
    <source>
        <dbReference type="Pfam" id="PF23150"/>
    </source>
</evidence>
<dbReference type="SUPFAM" id="SSF51905">
    <property type="entry name" value="FAD/NAD(P)-binding domain"/>
    <property type="match status" value="1"/>
</dbReference>
<dbReference type="InterPro" id="IPR032151">
    <property type="entry name" value="CFAP61_N"/>
</dbReference>
<keyword evidence="1" id="KW-0175">Coiled coil</keyword>
<evidence type="ECO:0000256" key="1">
    <source>
        <dbReference type="SAM" id="Coils"/>
    </source>
</evidence>
<dbReference type="InterPro" id="IPR016181">
    <property type="entry name" value="Acyl_CoA_acyltransferase"/>
</dbReference>
<dbReference type="InterPro" id="IPR056299">
    <property type="entry name" value="CFAP61_dimer"/>
</dbReference>
<evidence type="ECO:0000259" key="2">
    <source>
        <dbReference type="Pfam" id="PF07992"/>
    </source>
</evidence>
<feature type="domain" description="Cilia- and flagella-associated protein 61 N-terminal" evidence="3">
    <location>
        <begin position="9"/>
        <end position="260"/>
    </location>
</feature>
<proteinExistence type="predicted"/>
<sequence length="1197" mass="129426">MATPGGVFVRRAEFDDCPSIEKLVDDAALAHKRFGAFEVTTMIETATLGITAVDENGNVVGYAAFYDYPALQPSVDAAAWPKWLHDNFGHPEYTSATAAWLAFLVADPLCQNEVAESILRTAFTTLSDADAILFALPEDVRPFAPVRDTFEPLQCLQPDATKLRVHACQRGLYLPDLLIRPARVEDHDDLVPVFNAQSEVLTERYGEFFIAELIERQDANNVALVAEVDGHAIGLLALSSEIDVKLLKTTFDLEPFAELEREDESAAKAAKAAAQAAAAKRKAELTGKAEALAAAAAAAAEAAEKAAEEAAKSADGADEDNDFGAGAAKAQAKKAAAMLAEAAAIDPENVEVPKGLAPPKLPNAFCISVFCMDESFESRSTDFLHAAFSAFPEREYAVLTLPHTTPEFSLVNAFTQAEPLPSSSFGHVLYLFHRDALGGPRSLTVRPATVLDAKAVGGLLGDLHGKDALKAAFDAATGKPTPGVTRTKAAYVAECVGATVGVVLLDDGVDVAQLRTHYALEDFILFSEHRADAHSMLLGLVLNPIFMQCQRYVLREVFRQHKKSCVYLQLAKGHAVVPTVLPEFVQAKPRRQVSTSPDLIAELNKQRAQLALPLRPSKPADGSIYFLTRKLLSEPKIINNSRIVVVGASDTALALLEALICVPYLYFSYLYLVAPMAHDRLHTPRGERTDGAPASFFARTSTYTREELTSLGLGSRVRVVDANPVDIDRQAKAIVLPDGSILPYDYLVLAPEFGDQSLVQLGAESASVRGAFSLFDERATSALMDYMFNERPEKTYVYGASLDAYASVHALIVRGVPARSIVLVTAPLSADEEIFANPKVRQKVESQLESMGVQLVHNMRVVGLSADEGGLLTAVMLEAEGGGATVSQPCTMLVCAGAKEIERSTFEAINGNSLVYDGRLVVDAKFCTNDAAVYAGGVIAKFSRRYRSKLSLGTVSARECGAKLAQALLPVLDPLSANAGGADAPVPSFAKPLVTTAVLPGGLYYAAVSHPTPGCDTYLKARAHPSFGRELVTDDTPRSYCSVRLDKHNVVRAFTYLGKEPIEAIHWASLIGLPEAALNNLAPRFDEGIVPDLPAFLRQNWTVALYHDRFGEFMTALRAELATDEAFINAMEVLRTSKQYETGQLAPVDFMNLLPEEKRNLVRTRLLDYVAGNQNQLDMYLVPGSAIMKSMEESKLR</sequence>
<dbReference type="Proteomes" id="UP000037460">
    <property type="component" value="Unassembled WGS sequence"/>
</dbReference>
<dbReference type="PANTHER" id="PTHR21178">
    <property type="entry name" value="CILIA- AND FLAGELLA-ASSOCIATED PROTEIN 61"/>
    <property type="match status" value="1"/>
</dbReference>
<dbReference type="OrthoDB" id="382863at2759"/>
<keyword evidence="6" id="KW-1185">Reference proteome</keyword>
<reference evidence="6" key="1">
    <citation type="journal article" date="2015" name="PLoS Genet.">
        <title>Genome Sequence and Transcriptome Analyses of Chrysochromulina tobin: Metabolic Tools for Enhanced Algal Fitness in the Prominent Order Prymnesiales (Haptophyceae).</title>
        <authorList>
            <person name="Hovde B.T."/>
            <person name="Deodato C.R."/>
            <person name="Hunsperger H.M."/>
            <person name="Ryken S.A."/>
            <person name="Yost W."/>
            <person name="Jha R.K."/>
            <person name="Patterson J."/>
            <person name="Monnat R.J. Jr."/>
            <person name="Barlow S.B."/>
            <person name="Starkenburg S.R."/>
            <person name="Cattolico R.A."/>
        </authorList>
    </citation>
    <scope>NUCLEOTIDE SEQUENCE</scope>
    <source>
        <strain evidence="6">CCMP291</strain>
    </source>
</reference>
<dbReference type="EMBL" id="JWZX01002309">
    <property type="protein sequence ID" value="KOO30022.1"/>
    <property type="molecule type" value="Genomic_DNA"/>
</dbReference>
<dbReference type="GO" id="GO:0016491">
    <property type="term" value="F:oxidoreductase activity"/>
    <property type="evidence" value="ECO:0007669"/>
    <property type="project" value="InterPro"/>
</dbReference>